<evidence type="ECO:0000313" key="2">
    <source>
        <dbReference type="EMBL" id="MTH53332.1"/>
    </source>
</evidence>
<dbReference type="RefSeq" id="WP_155111857.1">
    <property type="nucleotide sequence ID" value="NZ_WMIB01000005.1"/>
</dbReference>
<reference evidence="2 3" key="1">
    <citation type="journal article" date="2017" name="Int. J. Syst. Evol. Microbiol.">
        <title>Bacillus mangrovi sp. nov., isolated from a sediment sample from a mangrove forest.</title>
        <authorList>
            <person name="Gupta V."/>
            <person name="Singh P.K."/>
            <person name="Korpole S."/>
            <person name="Tanuku N.R.S."/>
            <person name="Pinnaka A.K."/>
        </authorList>
    </citation>
    <scope>NUCLEOTIDE SEQUENCE [LARGE SCALE GENOMIC DNA]</scope>
    <source>
        <strain evidence="2 3">KCTC 33872</strain>
    </source>
</reference>
<sequence>MKNKKSYAELMKSRQTLKSEAESASMLDIYIQMILDEAGLKRKLALLELQINDALDQRNQPLFMDLSKQYADVSHCLK</sequence>
<dbReference type="AlphaFoldDB" id="A0A7X2S4N4"/>
<gene>
    <name evidence="2" type="ORF">GKZ89_07880</name>
</gene>
<accession>A0A7X2S4N4</accession>
<dbReference type="Gene3D" id="4.10.810.10">
    <property type="entry name" value="Virus Scaffolding Protein, Chain A"/>
    <property type="match status" value="1"/>
</dbReference>
<organism evidence="2 3">
    <name type="scientific">Metabacillus mangrovi</name>
    <dbReference type="NCBI Taxonomy" id="1491830"/>
    <lineage>
        <taxon>Bacteria</taxon>
        <taxon>Bacillati</taxon>
        <taxon>Bacillota</taxon>
        <taxon>Bacilli</taxon>
        <taxon>Bacillales</taxon>
        <taxon>Bacillaceae</taxon>
        <taxon>Metabacillus</taxon>
    </lineage>
</organism>
<comment type="caution">
    <text evidence="2">The sequence shown here is derived from an EMBL/GenBank/DDBJ whole genome shotgun (WGS) entry which is preliminary data.</text>
</comment>
<dbReference type="EMBL" id="WMIB01000005">
    <property type="protein sequence ID" value="MTH53332.1"/>
    <property type="molecule type" value="Genomic_DNA"/>
</dbReference>
<name>A0A7X2S4N4_9BACI</name>
<feature type="domain" description="IDEAL" evidence="1">
    <location>
        <begin position="34"/>
        <end position="70"/>
    </location>
</feature>
<proteinExistence type="predicted"/>
<dbReference type="InterPro" id="IPR014957">
    <property type="entry name" value="IDEAL_dom"/>
</dbReference>
<dbReference type="Pfam" id="PF08858">
    <property type="entry name" value="IDEAL"/>
    <property type="match status" value="1"/>
</dbReference>
<evidence type="ECO:0000259" key="1">
    <source>
        <dbReference type="SMART" id="SM00914"/>
    </source>
</evidence>
<evidence type="ECO:0000313" key="3">
    <source>
        <dbReference type="Proteomes" id="UP000434639"/>
    </source>
</evidence>
<dbReference type="SMART" id="SM00914">
    <property type="entry name" value="IDEAL"/>
    <property type="match status" value="1"/>
</dbReference>
<dbReference type="InterPro" id="IPR027393">
    <property type="entry name" value="Virus_scaffolding_prot_C"/>
</dbReference>
<protein>
    <submittedName>
        <fullName evidence="2">IDEAL domain-containing protein</fullName>
    </submittedName>
</protein>
<keyword evidence="3" id="KW-1185">Reference proteome</keyword>
<dbReference type="OrthoDB" id="2989967at2"/>
<dbReference type="Proteomes" id="UP000434639">
    <property type="component" value="Unassembled WGS sequence"/>
</dbReference>